<organism evidence="12">
    <name type="scientific">Sarcoptes scabiei</name>
    <name type="common">Itch mite</name>
    <name type="synonym">Acarus scabiei</name>
    <dbReference type="NCBI Taxonomy" id="52283"/>
    <lineage>
        <taxon>Eukaryota</taxon>
        <taxon>Metazoa</taxon>
        <taxon>Ecdysozoa</taxon>
        <taxon>Arthropoda</taxon>
        <taxon>Chelicerata</taxon>
        <taxon>Arachnida</taxon>
        <taxon>Acari</taxon>
        <taxon>Acariformes</taxon>
        <taxon>Sarcoptiformes</taxon>
        <taxon>Astigmata</taxon>
        <taxon>Psoroptidia</taxon>
        <taxon>Sarcoptoidea</taxon>
        <taxon>Sarcoptidae</taxon>
        <taxon>Sarcoptinae</taxon>
        <taxon>Sarcoptes</taxon>
    </lineage>
</organism>
<dbReference type="PROSITE" id="PS50016">
    <property type="entry name" value="ZF_PHD_2"/>
    <property type="match status" value="1"/>
</dbReference>
<evidence type="ECO:0000256" key="3">
    <source>
        <dbReference type="ARBA" id="ARBA00022737"/>
    </source>
</evidence>
<keyword evidence="5" id="KW-0862">Zinc</keyword>
<feature type="region of interest" description="Disordered" evidence="10">
    <location>
        <begin position="1"/>
        <end position="27"/>
    </location>
</feature>
<dbReference type="PANTHER" id="PTHR45888:SF4">
    <property type="entry name" value="PHD FINGER PROTEIN 10"/>
    <property type="match status" value="1"/>
</dbReference>
<keyword evidence="2" id="KW-0479">Metal-binding</keyword>
<proteinExistence type="predicted"/>
<evidence type="ECO:0000256" key="6">
    <source>
        <dbReference type="ARBA" id="ARBA00023015"/>
    </source>
</evidence>
<dbReference type="Pfam" id="PF00628">
    <property type="entry name" value="PHD"/>
    <property type="match status" value="2"/>
</dbReference>
<feature type="compositionally biased region" description="Polar residues" evidence="10">
    <location>
        <begin position="215"/>
        <end position="229"/>
    </location>
</feature>
<feature type="region of interest" description="Disordered" evidence="10">
    <location>
        <begin position="136"/>
        <end position="229"/>
    </location>
</feature>
<reference evidence="13" key="3">
    <citation type="submission" date="2022-06" db="UniProtKB">
        <authorList>
            <consortium name="EnsemblMetazoa"/>
        </authorList>
    </citation>
    <scope>IDENTIFICATION</scope>
</reference>
<evidence type="ECO:0000313" key="14">
    <source>
        <dbReference type="Proteomes" id="UP000070412"/>
    </source>
</evidence>
<dbReference type="EnsemblMetazoa" id="SSS_3183s_mrna">
    <property type="protein sequence ID" value="KAF7489968.1"/>
    <property type="gene ID" value="SSS_3183"/>
</dbReference>
<dbReference type="CDD" id="cd15529">
    <property type="entry name" value="PHD2_PHF10"/>
    <property type="match status" value="1"/>
</dbReference>
<accession>A0A834R9R0</accession>
<protein>
    <submittedName>
        <fullName evidence="12">PHD finger protein 10</fullName>
    </submittedName>
</protein>
<reference evidence="12" key="2">
    <citation type="submission" date="2020-01" db="EMBL/GenBank/DDBJ databases">
        <authorList>
            <person name="Korhonen P.K.K."/>
            <person name="Guangxu M.G."/>
            <person name="Wang T.W."/>
            <person name="Stroehlein A.J.S."/>
            <person name="Young N.D."/>
            <person name="Ang C.-S.A."/>
            <person name="Fernando D.W.F."/>
            <person name="Lu H.L."/>
            <person name="Taylor S.T."/>
            <person name="Ehtesham M.E.M."/>
            <person name="Najaraj S.H.N."/>
            <person name="Harsha G.H.G."/>
            <person name="Madugundu A.M."/>
            <person name="Renuse S.R."/>
            <person name="Holt D.H."/>
            <person name="Pandey A.P."/>
            <person name="Papenfuss A.P."/>
            <person name="Gasser R.B.G."/>
            <person name="Fischer K.F."/>
        </authorList>
    </citation>
    <scope>NUCLEOTIDE SEQUENCE</scope>
    <source>
        <strain evidence="12">SSS_KF_BRIS2020</strain>
    </source>
</reference>
<dbReference type="SMART" id="SM00249">
    <property type="entry name" value="PHD"/>
    <property type="match status" value="2"/>
</dbReference>
<dbReference type="EMBL" id="WVUK01000063">
    <property type="protein sequence ID" value="KAF7489968.1"/>
    <property type="molecule type" value="Genomic_DNA"/>
</dbReference>
<evidence type="ECO:0000259" key="11">
    <source>
        <dbReference type="PROSITE" id="PS50016"/>
    </source>
</evidence>
<sequence>MNVSTSSHRSNSDYRSVGRGGVNTTENFQNRVMKSVSDYNRQLNQERKEDRRVCMDLQTYTIQYPVGLGRENKGLRRWAKKRKRIAPLWFQQKQKYPVALLPNQYQDWYLQFTPHELKYFPLNTVLHGPIPNDFEKISHSSQVSNGGNNSDSDIDGSDVLSDLDDDSTCSCGEIHSSPGRKSDSAANDNAEKTTQSDNGSLINFNGKKIEPPTNFDENSCPPSIFAQPSTQDKNLSLNIGLFGEKLMKNNLNQPILGQQNLQLSTDQLCKTCKREVPSNENGIRCADCAAIFHPNCLEMSNELLETIRLYRWQCQDCKSCNQCGHPHDEERMMFCDKCDRGYHTYCVGLDHIPQGHWICSLCAVCSNCGTKKPSNSGNDQWQHELIKIHSPDGKTMIRYSIFCNACFQLRKM</sequence>
<keyword evidence="6" id="KW-0805">Transcription regulation</keyword>
<keyword evidence="7" id="KW-0804">Transcription</keyword>
<evidence type="ECO:0000256" key="10">
    <source>
        <dbReference type="SAM" id="MobiDB-lite"/>
    </source>
</evidence>
<dbReference type="OrthoDB" id="1903104at2759"/>
<evidence type="ECO:0000256" key="1">
    <source>
        <dbReference type="ARBA" id="ARBA00004123"/>
    </source>
</evidence>
<dbReference type="SUPFAM" id="SSF57903">
    <property type="entry name" value="FYVE/PHD zinc finger"/>
    <property type="match status" value="2"/>
</dbReference>
<keyword evidence="3" id="KW-0677">Repeat</keyword>
<feature type="domain" description="PHD-type" evidence="11">
    <location>
        <begin position="314"/>
        <end position="365"/>
    </location>
</feature>
<feature type="compositionally biased region" description="Acidic residues" evidence="10">
    <location>
        <begin position="152"/>
        <end position="167"/>
    </location>
</feature>
<keyword evidence="8" id="KW-0539">Nucleus</keyword>
<comment type="subcellular location">
    <subcellularLocation>
        <location evidence="1">Nucleus</location>
    </subcellularLocation>
</comment>
<evidence type="ECO:0000313" key="12">
    <source>
        <dbReference type="EMBL" id="KAF7489968.1"/>
    </source>
</evidence>
<dbReference type="OMA" id="WQHELIK"/>
<keyword evidence="14" id="KW-1185">Reference proteome</keyword>
<evidence type="ECO:0000256" key="5">
    <source>
        <dbReference type="ARBA" id="ARBA00022833"/>
    </source>
</evidence>
<evidence type="ECO:0000313" key="13">
    <source>
        <dbReference type="EnsemblMetazoa" id="KAF7489968.1"/>
    </source>
</evidence>
<name>A0A834R9R0_SARSC</name>
<feature type="compositionally biased region" description="Low complexity" evidence="10">
    <location>
        <begin position="139"/>
        <end position="151"/>
    </location>
</feature>
<evidence type="ECO:0000256" key="9">
    <source>
        <dbReference type="PROSITE-ProRule" id="PRU00146"/>
    </source>
</evidence>
<feature type="compositionally biased region" description="Polar residues" evidence="10">
    <location>
        <begin position="184"/>
        <end position="203"/>
    </location>
</feature>
<dbReference type="InterPro" id="IPR011011">
    <property type="entry name" value="Znf_FYVE_PHD"/>
</dbReference>
<dbReference type="PANTHER" id="PTHR45888">
    <property type="entry name" value="HL01030P-RELATED"/>
    <property type="match status" value="1"/>
</dbReference>
<evidence type="ECO:0000256" key="4">
    <source>
        <dbReference type="ARBA" id="ARBA00022771"/>
    </source>
</evidence>
<dbReference type="InterPro" id="IPR013083">
    <property type="entry name" value="Znf_RING/FYVE/PHD"/>
</dbReference>
<evidence type="ECO:0000256" key="7">
    <source>
        <dbReference type="ARBA" id="ARBA00023163"/>
    </source>
</evidence>
<reference evidence="14" key="1">
    <citation type="journal article" date="2020" name="PLoS Negl. Trop. Dis.">
        <title>High-quality nuclear genome for Sarcoptes scabiei-A critical resource for a neglected parasite.</title>
        <authorList>
            <person name="Korhonen P.K."/>
            <person name="Gasser R.B."/>
            <person name="Ma G."/>
            <person name="Wang T."/>
            <person name="Stroehlein A.J."/>
            <person name="Young N.D."/>
            <person name="Ang C.S."/>
            <person name="Fernando D.D."/>
            <person name="Lu H.C."/>
            <person name="Taylor S."/>
            <person name="Reynolds S.L."/>
            <person name="Mofiz E."/>
            <person name="Najaraj S.H."/>
            <person name="Gowda H."/>
            <person name="Madugundu A."/>
            <person name="Renuse S."/>
            <person name="Holt D."/>
            <person name="Pandey A."/>
            <person name="Papenfuss A.T."/>
            <person name="Fischer K."/>
        </authorList>
    </citation>
    <scope>NUCLEOTIDE SEQUENCE [LARGE SCALE GENOMIC DNA]</scope>
</reference>
<dbReference type="Gene3D" id="3.30.40.10">
    <property type="entry name" value="Zinc/RING finger domain, C3HC4 (zinc finger)"/>
    <property type="match status" value="1"/>
</dbReference>
<dbReference type="InterPro" id="IPR001965">
    <property type="entry name" value="Znf_PHD"/>
</dbReference>
<keyword evidence="4 9" id="KW-0863">Zinc-finger</keyword>
<dbReference type="GO" id="GO:0005634">
    <property type="term" value="C:nucleus"/>
    <property type="evidence" value="ECO:0007669"/>
    <property type="project" value="UniProtKB-SubCell"/>
</dbReference>
<evidence type="ECO:0000256" key="8">
    <source>
        <dbReference type="ARBA" id="ARBA00023242"/>
    </source>
</evidence>
<dbReference type="AlphaFoldDB" id="A0A834R9R0"/>
<dbReference type="Proteomes" id="UP000070412">
    <property type="component" value="Unassembled WGS sequence"/>
</dbReference>
<dbReference type="GO" id="GO:0008270">
    <property type="term" value="F:zinc ion binding"/>
    <property type="evidence" value="ECO:0007669"/>
    <property type="project" value="UniProtKB-KW"/>
</dbReference>
<evidence type="ECO:0000256" key="2">
    <source>
        <dbReference type="ARBA" id="ARBA00022723"/>
    </source>
</evidence>
<dbReference type="InterPro" id="IPR019787">
    <property type="entry name" value="Znf_PHD-finger"/>
</dbReference>
<gene>
    <name evidence="12" type="ORF">SSS_3183</name>
</gene>